<feature type="transmembrane region" description="Helical" evidence="7">
    <location>
        <begin position="60"/>
        <end position="79"/>
    </location>
</feature>
<feature type="transmembrane region" description="Helical" evidence="7">
    <location>
        <begin position="30"/>
        <end position="48"/>
    </location>
</feature>
<dbReference type="SMART" id="SM00086">
    <property type="entry name" value="PAC"/>
    <property type="match status" value="1"/>
</dbReference>
<dbReference type="InterPro" id="IPR036890">
    <property type="entry name" value="HATPase_C_sf"/>
</dbReference>
<evidence type="ECO:0000259" key="8">
    <source>
        <dbReference type="PROSITE" id="PS50109"/>
    </source>
</evidence>
<dbReference type="EMBL" id="JANUAU010000010">
    <property type="protein sequence ID" value="MCS3678863.1"/>
    <property type="molecule type" value="Genomic_DNA"/>
</dbReference>
<feature type="domain" description="PAC" evidence="10">
    <location>
        <begin position="268"/>
        <end position="320"/>
    </location>
</feature>
<dbReference type="Gene3D" id="3.30.450.20">
    <property type="entry name" value="PAS domain"/>
    <property type="match status" value="1"/>
</dbReference>
<dbReference type="InterPro" id="IPR003018">
    <property type="entry name" value="GAF"/>
</dbReference>
<dbReference type="InterPro" id="IPR036097">
    <property type="entry name" value="HisK_dim/P_sf"/>
</dbReference>
<keyword evidence="6" id="KW-0175">Coiled coil</keyword>
<dbReference type="GO" id="GO:0000155">
    <property type="term" value="F:phosphorelay sensor kinase activity"/>
    <property type="evidence" value="ECO:0007669"/>
    <property type="project" value="InterPro"/>
</dbReference>
<evidence type="ECO:0000256" key="3">
    <source>
        <dbReference type="ARBA" id="ARBA00022553"/>
    </source>
</evidence>
<dbReference type="CDD" id="cd00130">
    <property type="entry name" value="PAS"/>
    <property type="match status" value="1"/>
</dbReference>
<dbReference type="InterPro" id="IPR000014">
    <property type="entry name" value="PAS"/>
</dbReference>
<comment type="catalytic activity">
    <reaction evidence="1">
        <text>ATP + protein L-histidine = ADP + protein N-phospho-L-histidine.</text>
        <dbReference type="EC" id="2.7.13.3"/>
    </reaction>
</comment>
<organism evidence="11 12">
    <name type="scientific">Salinibacter ruber</name>
    <dbReference type="NCBI Taxonomy" id="146919"/>
    <lineage>
        <taxon>Bacteria</taxon>
        <taxon>Pseudomonadati</taxon>
        <taxon>Rhodothermota</taxon>
        <taxon>Rhodothermia</taxon>
        <taxon>Rhodothermales</taxon>
        <taxon>Salinibacteraceae</taxon>
        <taxon>Salinibacter</taxon>
    </lineage>
</organism>
<evidence type="ECO:0000256" key="4">
    <source>
        <dbReference type="ARBA" id="ARBA00022679"/>
    </source>
</evidence>
<protein>
    <recommendedName>
        <fullName evidence="2">histidine kinase</fullName>
        <ecNumber evidence="2">2.7.13.3</ecNumber>
    </recommendedName>
</protein>
<evidence type="ECO:0000256" key="1">
    <source>
        <dbReference type="ARBA" id="ARBA00000085"/>
    </source>
</evidence>
<dbReference type="InterPro" id="IPR005467">
    <property type="entry name" value="His_kinase_dom"/>
</dbReference>
<dbReference type="InterPro" id="IPR001610">
    <property type="entry name" value="PAC"/>
</dbReference>
<evidence type="ECO:0000256" key="5">
    <source>
        <dbReference type="ARBA" id="ARBA00022777"/>
    </source>
</evidence>
<dbReference type="SUPFAM" id="SSF55781">
    <property type="entry name" value="GAF domain-like"/>
    <property type="match status" value="1"/>
</dbReference>
<dbReference type="Gene3D" id="3.30.565.10">
    <property type="entry name" value="Histidine kinase-like ATPase, C-terminal domain"/>
    <property type="match status" value="1"/>
</dbReference>
<dbReference type="Pfam" id="PF13185">
    <property type="entry name" value="GAF_2"/>
    <property type="match status" value="1"/>
</dbReference>
<keyword evidence="7" id="KW-0812">Transmembrane</keyword>
<dbReference type="SUPFAM" id="SSF55874">
    <property type="entry name" value="ATPase domain of HSP90 chaperone/DNA topoisomerase II/histidine kinase"/>
    <property type="match status" value="1"/>
</dbReference>
<keyword evidence="3" id="KW-0597">Phosphoprotein</keyword>
<dbReference type="SMART" id="SM00388">
    <property type="entry name" value="HisKA"/>
    <property type="match status" value="1"/>
</dbReference>
<dbReference type="SUPFAM" id="SSF47384">
    <property type="entry name" value="Homodimeric domain of signal transducing histidine kinase"/>
    <property type="match status" value="1"/>
</dbReference>
<dbReference type="PANTHER" id="PTHR43047">
    <property type="entry name" value="TWO-COMPONENT HISTIDINE PROTEIN KINASE"/>
    <property type="match status" value="1"/>
</dbReference>
<evidence type="ECO:0000313" key="12">
    <source>
        <dbReference type="Proteomes" id="UP001155027"/>
    </source>
</evidence>
<dbReference type="InterPro" id="IPR003661">
    <property type="entry name" value="HisK_dim/P_dom"/>
</dbReference>
<dbReference type="InterPro" id="IPR004358">
    <property type="entry name" value="Sig_transdc_His_kin-like_C"/>
</dbReference>
<dbReference type="Proteomes" id="UP001155027">
    <property type="component" value="Unassembled WGS sequence"/>
</dbReference>
<dbReference type="EC" id="2.7.13.3" evidence="2"/>
<evidence type="ECO:0000256" key="6">
    <source>
        <dbReference type="SAM" id="Coils"/>
    </source>
</evidence>
<feature type="coiled-coil region" evidence="6">
    <location>
        <begin position="472"/>
        <end position="499"/>
    </location>
</feature>
<feature type="transmembrane region" description="Helical" evidence="7">
    <location>
        <begin position="139"/>
        <end position="158"/>
    </location>
</feature>
<feature type="transmembrane region" description="Helical" evidence="7">
    <location>
        <begin position="85"/>
        <end position="107"/>
    </location>
</feature>
<comment type="caution">
    <text evidence="11">The sequence shown here is derived from an EMBL/GenBank/DDBJ whole genome shotgun (WGS) entry which is preliminary data.</text>
</comment>
<feature type="domain" description="Histidine kinase" evidence="8">
    <location>
        <begin position="506"/>
        <end position="731"/>
    </location>
</feature>
<dbReference type="PROSITE" id="PS50109">
    <property type="entry name" value="HIS_KIN"/>
    <property type="match status" value="1"/>
</dbReference>
<keyword evidence="5" id="KW-0418">Kinase</keyword>
<reference evidence="11" key="1">
    <citation type="submission" date="2022-08" db="EMBL/GenBank/DDBJ databases">
        <title>Genomic Encyclopedia of Type Strains, Phase V (KMG-V): Genome sequencing to study the core and pangenomes of soil and plant-associated prokaryotes.</title>
        <authorList>
            <person name="Whitman W."/>
        </authorList>
    </citation>
    <scope>NUCLEOTIDE SEQUENCE</scope>
    <source>
        <strain evidence="11">0</strain>
    </source>
</reference>
<dbReference type="CDD" id="cd00082">
    <property type="entry name" value="HisKA"/>
    <property type="match status" value="1"/>
</dbReference>
<dbReference type="InterPro" id="IPR000700">
    <property type="entry name" value="PAS-assoc_C"/>
</dbReference>
<evidence type="ECO:0000259" key="10">
    <source>
        <dbReference type="PROSITE" id="PS50113"/>
    </source>
</evidence>
<dbReference type="Gene3D" id="3.30.450.40">
    <property type="match status" value="1"/>
</dbReference>
<sequence length="746" mass="80991">MIHLLSITASVLHPDDPSLSERESVQVQQYRLSSLLAAVLVPVFGTLYSWADPQAVDPAWIRLALSGLLVGLFVGSYLSDRVCRNYVPLTWGLIYLCMAWVTVLATLNGFSSDYTIGLVVFYGSAAVVIGLGAESIAPVFWFLGAGFLFAVGGLLAAPTPQTDPLILISGLSTVAFAEGFSLWGQFAAWKKVENQEARLRSIAENVSDGIYRSTPDEGLVFGNQALADMFGYSSPQELLQMDSEALYAEPDKRKQLAAELRRGTSELDGMEIRFRRKDGTTFTGLLSGTVVRDEEGTAQYYDGAITNITQLKEQQHALQKRRVKLEALYTATDSLLRASSRKEVGQVLTELVQDTLGYRGVSTRFAEGGVLKPTHVAESVHEFMPERPALEIGGESAIAEAYRTGETLIVPDLQKAEIDDPNDYGALRSAVVVPLGEHGVFSVGSPTPGAVGTFDTHLIEVLGTYAMVVLDRLQQEQVLRSAKEQAERARARAVEASKAKSAFLANMSHEIRTPLTSIIGFADAIGEEIQSLKDCPDEANLVQLDRFSELVGQGGKRLLDTLDAVLNLSKLESGQIELAEEAVDLVEKTRQVAEELRPSAQEKDLCLDLQMDADEILAQADEGGVQIVLQNLLSNGIKYTEEGGVQVRVHRTAEDAVLEVEDSGIGMEPERAEALFEPFRQASEGLSRKFEGSGVGLAVTKKAVEQMDGRVDVETEKGKGSRFVVRLPCCEKNGARRDVAAPSSQG</sequence>
<dbReference type="CDD" id="cd16922">
    <property type="entry name" value="HATPase_EvgS-ArcB-TorS-like"/>
    <property type="match status" value="1"/>
</dbReference>
<dbReference type="SUPFAM" id="SSF55785">
    <property type="entry name" value="PYP-like sensor domain (PAS domain)"/>
    <property type="match status" value="1"/>
</dbReference>
<keyword evidence="7" id="KW-1133">Transmembrane helix</keyword>
<keyword evidence="7" id="KW-0472">Membrane</keyword>
<name>A0A9X2Q3F1_9BACT</name>
<feature type="domain" description="PAS" evidence="9">
    <location>
        <begin position="195"/>
        <end position="236"/>
    </location>
</feature>
<dbReference type="SMART" id="SM00091">
    <property type="entry name" value="PAS"/>
    <property type="match status" value="1"/>
</dbReference>
<dbReference type="PRINTS" id="PR00344">
    <property type="entry name" value="BCTRLSENSOR"/>
</dbReference>
<feature type="transmembrane region" description="Helical" evidence="7">
    <location>
        <begin position="114"/>
        <end position="133"/>
    </location>
</feature>
<evidence type="ECO:0000256" key="2">
    <source>
        <dbReference type="ARBA" id="ARBA00012438"/>
    </source>
</evidence>
<gene>
    <name evidence="11" type="ORF">GGP71_002805</name>
</gene>
<dbReference type="PROSITE" id="PS50112">
    <property type="entry name" value="PAS"/>
    <property type="match status" value="1"/>
</dbReference>
<dbReference type="FunFam" id="3.30.565.10:FF:000006">
    <property type="entry name" value="Sensor histidine kinase WalK"/>
    <property type="match status" value="1"/>
</dbReference>
<dbReference type="InterPro" id="IPR035965">
    <property type="entry name" value="PAS-like_dom_sf"/>
</dbReference>
<proteinExistence type="predicted"/>
<dbReference type="SMART" id="SM00387">
    <property type="entry name" value="HATPase_c"/>
    <property type="match status" value="1"/>
</dbReference>
<evidence type="ECO:0000313" key="11">
    <source>
        <dbReference type="EMBL" id="MCS3678863.1"/>
    </source>
</evidence>
<dbReference type="PROSITE" id="PS50113">
    <property type="entry name" value="PAC"/>
    <property type="match status" value="1"/>
</dbReference>
<dbReference type="Pfam" id="PF13426">
    <property type="entry name" value="PAS_9"/>
    <property type="match status" value="1"/>
</dbReference>
<dbReference type="InterPro" id="IPR003594">
    <property type="entry name" value="HATPase_dom"/>
</dbReference>
<dbReference type="Pfam" id="PF02518">
    <property type="entry name" value="HATPase_c"/>
    <property type="match status" value="1"/>
</dbReference>
<evidence type="ECO:0000256" key="7">
    <source>
        <dbReference type="SAM" id="Phobius"/>
    </source>
</evidence>
<dbReference type="Gene3D" id="1.10.287.130">
    <property type="match status" value="1"/>
</dbReference>
<dbReference type="InterPro" id="IPR029016">
    <property type="entry name" value="GAF-like_dom_sf"/>
</dbReference>
<accession>A0A9X2Q3F1</accession>
<dbReference type="NCBIfam" id="TIGR00229">
    <property type="entry name" value="sensory_box"/>
    <property type="match status" value="1"/>
</dbReference>
<dbReference type="Pfam" id="PF00512">
    <property type="entry name" value="HisKA"/>
    <property type="match status" value="1"/>
</dbReference>
<dbReference type="RefSeq" id="WP_259080881.1">
    <property type="nucleotide sequence ID" value="NZ_JANUAU010000010.1"/>
</dbReference>
<keyword evidence="4" id="KW-0808">Transferase</keyword>
<dbReference type="AlphaFoldDB" id="A0A9X2Q3F1"/>
<evidence type="ECO:0000259" key="9">
    <source>
        <dbReference type="PROSITE" id="PS50112"/>
    </source>
</evidence>